<organism evidence="2 3">
    <name type="scientific">Solanum tuberosum</name>
    <name type="common">Potato</name>
    <dbReference type="NCBI Taxonomy" id="4113"/>
    <lineage>
        <taxon>Eukaryota</taxon>
        <taxon>Viridiplantae</taxon>
        <taxon>Streptophyta</taxon>
        <taxon>Embryophyta</taxon>
        <taxon>Tracheophyta</taxon>
        <taxon>Spermatophyta</taxon>
        <taxon>Magnoliopsida</taxon>
        <taxon>eudicotyledons</taxon>
        <taxon>Gunneridae</taxon>
        <taxon>Pentapetalae</taxon>
        <taxon>asterids</taxon>
        <taxon>lamiids</taxon>
        <taxon>Solanales</taxon>
        <taxon>Solanaceae</taxon>
        <taxon>Solanoideae</taxon>
        <taxon>Solaneae</taxon>
        <taxon>Solanum</taxon>
    </lineage>
</organism>
<protein>
    <recommendedName>
        <fullName evidence="4">Integrase core domain containing protein</fullName>
    </recommendedName>
</protein>
<dbReference type="Gramene" id="PGSC0003DMT400084748">
    <property type="protein sequence ID" value="PGSC0003DMT400084748"/>
    <property type="gene ID" value="PGSC0003DMG400034319"/>
</dbReference>
<dbReference type="EnsemblPlants" id="PGSC0003DMT400084748">
    <property type="protein sequence ID" value="PGSC0003DMT400084748"/>
    <property type="gene ID" value="PGSC0003DMG400034319"/>
</dbReference>
<evidence type="ECO:0000313" key="3">
    <source>
        <dbReference type="Proteomes" id="UP000011115"/>
    </source>
</evidence>
<reference evidence="2" key="2">
    <citation type="submission" date="2015-06" db="UniProtKB">
        <authorList>
            <consortium name="EnsemblPlants"/>
        </authorList>
    </citation>
    <scope>IDENTIFICATION</scope>
    <source>
        <strain evidence="2">DM1-3 516 R44</strain>
    </source>
</reference>
<accession>M1D7Y6</accession>
<dbReference type="InParanoid" id="M1D7Y6"/>
<feature type="region of interest" description="Disordered" evidence="1">
    <location>
        <begin position="78"/>
        <end position="120"/>
    </location>
</feature>
<dbReference type="Proteomes" id="UP000011115">
    <property type="component" value="Unassembled WGS sequence"/>
</dbReference>
<name>M1D7Y6_SOLTU</name>
<dbReference type="HOGENOM" id="CLU_2053857_0_0_1"/>
<keyword evidence="3" id="KW-1185">Reference proteome</keyword>
<evidence type="ECO:0000313" key="2">
    <source>
        <dbReference type="EnsemblPlants" id="PGSC0003DMT400084748"/>
    </source>
</evidence>
<dbReference type="AlphaFoldDB" id="M1D7Y6"/>
<dbReference type="PaxDb" id="4113-PGSC0003DMT400084748"/>
<sequence length="120" mass="13435">MEPLGSSSFGLDGSALHDPNPIGHALMPLARVQKLETQMKTLMQHNRPWMKKIVKESEKRVEHDVEDDGGDVVLNALFSEDEPTLDPPRVAGSPTRASERTTNTHEERRAKKKQVEAAQR</sequence>
<evidence type="ECO:0008006" key="4">
    <source>
        <dbReference type="Google" id="ProtNLM"/>
    </source>
</evidence>
<proteinExistence type="predicted"/>
<reference evidence="3" key="1">
    <citation type="journal article" date="2011" name="Nature">
        <title>Genome sequence and analysis of the tuber crop potato.</title>
        <authorList>
            <consortium name="The Potato Genome Sequencing Consortium"/>
        </authorList>
    </citation>
    <scope>NUCLEOTIDE SEQUENCE [LARGE SCALE GENOMIC DNA]</scope>
    <source>
        <strain evidence="3">cv. DM1-3 516 R44</strain>
    </source>
</reference>
<evidence type="ECO:0000256" key="1">
    <source>
        <dbReference type="SAM" id="MobiDB-lite"/>
    </source>
</evidence>
<feature type="compositionally biased region" description="Basic and acidic residues" evidence="1">
    <location>
        <begin position="97"/>
        <end position="120"/>
    </location>
</feature>
<feature type="region of interest" description="Disordered" evidence="1">
    <location>
        <begin position="1"/>
        <end position="23"/>
    </location>
</feature>